<name>A0A1D1UPX7_RAMVA</name>
<sequence length="58" mass="6541">MEMPIKATLIIGFFSNRILDGVLDNFQACLEQGIRHQVIPFHVENQKLEGKIQSLGDS</sequence>
<evidence type="ECO:0000313" key="2">
    <source>
        <dbReference type="Proteomes" id="UP000186922"/>
    </source>
</evidence>
<accession>A0A1D1UPX7</accession>
<gene>
    <name evidence="1" type="primary">RvY_03972-1</name>
    <name evidence="1" type="synonym">RvY_03972.1</name>
    <name evidence="1" type="ORF">RvY_03972</name>
</gene>
<proteinExistence type="predicted"/>
<organism evidence="1 2">
    <name type="scientific">Ramazzottius varieornatus</name>
    <name type="common">Water bear</name>
    <name type="synonym">Tardigrade</name>
    <dbReference type="NCBI Taxonomy" id="947166"/>
    <lineage>
        <taxon>Eukaryota</taxon>
        <taxon>Metazoa</taxon>
        <taxon>Ecdysozoa</taxon>
        <taxon>Tardigrada</taxon>
        <taxon>Eutardigrada</taxon>
        <taxon>Parachela</taxon>
        <taxon>Hypsibioidea</taxon>
        <taxon>Ramazzottiidae</taxon>
        <taxon>Ramazzottius</taxon>
    </lineage>
</organism>
<protein>
    <submittedName>
        <fullName evidence="1">Uncharacterized protein</fullName>
    </submittedName>
</protein>
<reference evidence="1 2" key="1">
    <citation type="journal article" date="2016" name="Nat. Commun.">
        <title>Extremotolerant tardigrade genome and improved radiotolerance of human cultured cells by tardigrade-unique protein.</title>
        <authorList>
            <person name="Hashimoto T."/>
            <person name="Horikawa D.D."/>
            <person name="Saito Y."/>
            <person name="Kuwahara H."/>
            <person name="Kozuka-Hata H."/>
            <person name="Shin-I T."/>
            <person name="Minakuchi Y."/>
            <person name="Ohishi K."/>
            <person name="Motoyama A."/>
            <person name="Aizu T."/>
            <person name="Enomoto A."/>
            <person name="Kondo K."/>
            <person name="Tanaka S."/>
            <person name="Hara Y."/>
            <person name="Koshikawa S."/>
            <person name="Sagara H."/>
            <person name="Miura T."/>
            <person name="Yokobori S."/>
            <person name="Miyagawa K."/>
            <person name="Suzuki Y."/>
            <person name="Kubo T."/>
            <person name="Oyama M."/>
            <person name="Kohara Y."/>
            <person name="Fujiyama A."/>
            <person name="Arakawa K."/>
            <person name="Katayama T."/>
            <person name="Toyoda A."/>
            <person name="Kunieda T."/>
        </authorList>
    </citation>
    <scope>NUCLEOTIDE SEQUENCE [LARGE SCALE GENOMIC DNA]</scope>
    <source>
        <strain evidence="1 2">YOKOZUNA-1</strain>
    </source>
</reference>
<evidence type="ECO:0000313" key="1">
    <source>
        <dbReference type="EMBL" id="GAU91779.1"/>
    </source>
</evidence>
<dbReference type="AlphaFoldDB" id="A0A1D1UPX7"/>
<dbReference type="EMBL" id="BDGG01000002">
    <property type="protein sequence ID" value="GAU91779.1"/>
    <property type="molecule type" value="Genomic_DNA"/>
</dbReference>
<comment type="caution">
    <text evidence="1">The sequence shown here is derived from an EMBL/GenBank/DDBJ whole genome shotgun (WGS) entry which is preliminary data.</text>
</comment>
<dbReference type="Proteomes" id="UP000186922">
    <property type="component" value="Unassembled WGS sequence"/>
</dbReference>
<keyword evidence="2" id="KW-1185">Reference proteome</keyword>